<dbReference type="Pfam" id="PF00172">
    <property type="entry name" value="Zn_clus"/>
    <property type="match status" value="1"/>
</dbReference>
<feature type="compositionally biased region" description="Low complexity" evidence="3">
    <location>
        <begin position="149"/>
        <end position="158"/>
    </location>
</feature>
<evidence type="ECO:0000256" key="2">
    <source>
        <dbReference type="ARBA" id="ARBA00023242"/>
    </source>
</evidence>
<dbReference type="Pfam" id="PF04082">
    <property type="entry name" value="Fungal_trans"/>
    <property type="match status" value="1"/>
</dbReference>
<name>A0A6A6PXB6_9PEZI</name>
<dbReference type="GO" id="GO:0008270">
    <property type="term" value="F:zinc ion binding"/>
    <property type="evidence" value="ECO:0007669"/>
    <property type="project" value="InterPro"/>
</dbReference>
<dbReference type="GO" id="GO:0000981">
    <property type="term" value="F:DNA-binding transcription factor activity, RNA polymerase II-specific"/>
    <property type="evidence" value="ECO:0007669"/>
    <property type="project" value="InterPro"/>
</dbReference>
<accession>A0A6A6PXB6</accession>
<dbReference type="Gene3D" id="4.10.240.10">
    <property type="entry name" value="Zn(2)-C6 fungal-type DNA-binding domain"/>
    <property type="match status" value="1"/>
</dbReference>
<gene>
    <name evidence="5" type="ORF">BDY17DRAFT_309645</name>
</gene>
<feature type="compositionally biased region" description="Low complexity" evidence="3">
    <location>
        <begin position="110"/>
        <end position="122"/>
    </location>
</feature>
<dbReference type="GeneID" id="54476357"/>
<dbReference type="PANTHER" id="PTHR47425:SF2">
    <property type="entry name" value="FARB-RELATED"/>
    <property type="match status" value="1"/>
</dbReference>
<feature type="region of interest" description="Disordered" evidence="3">
    <location>
        <begin position="98"/>
        <end position="123"/>
    </location>
</feature>
<protein>
    <submittedName>
        <fullName evidence="5">Fungal-specific transcription factor domain-containing protein</fullName>
    </submittedName>
</protein>
<sequence length="821" mass="90714">MGSMGIDVSTSEASTPTEQHPPTPAFSQKRSAGEAGLKSNGLRPNKSVKRRASKACQCCRARKVRCNVVEHGAPCTNCRLDEVECIVSESKRKKKWGELTPDRVRKDSLPKAAPSLPLSAAPPYEPLRRISEHVPHPLYQDLSRDMNGSHGSSDSKSSVYPPNLLMNLQRPSQKPNGAADPSSIIARLFSDRTPSYSLPAYIKPIPTRVGHDEIVFLEKKGALEIPPAPLRDALLQSFAEFVHPFMPLLNIHELVESIDLNDGSQTISLLLFQAVMFAGVATVDAGALRAAGYTNRRVARRAFFQKARFLYDFDYEVDRVALIQSLLLMTYWYETPDDQKDSYHWMGIAVSLSHTIGLHRDPENSTSIEPARRKLWRRIWWCTYMRDRLIALGMRRPTKIKSNDFDVPMLTLDDFEIKAVPERPTCVPSGCKVLRDAETQRRLAVMCIEKAKLCIVMSHVLSVQYSVLHNNHGAVTEEGSTQTTLMLVQNKAEVGLEEVEACDAELQVWRDALADEAQYVIPTHQDIKGGDASVMLNSSLLHMIYYATLSALHRPQVLPATGVTQRNPSVETVDISRKTVRLAAAEITNIATTLYKLDLVRNLPTTGITVLLPAIIIHLLDIKANDDATRKASLKGFCECMQILARLRDIYAAADYSTAFLEAAIRKAEISWPQKSEEMKGSRSVITSSQGLVDAGKRLHLVASTPVSGALTPPPEEHRSSSAGEALSDQEIHMRLNSYLASTPPDSDNYHSGDSVDMNLDLGLEEEIEPDFAALIDLDAAGDVWALEDEALQGAMQGESSGFAMDVNWMNGLNEEVAVPA</sequence>
<evidence type="ECO:0000313" key="5">
    <source>
        <dbReference type="EMBL" id="KAF2484401.1"/>
    </source>
</evidence>
<dbReference type="SMART" id="SM00066">
    <property type="entry name" value="GAL4"/>
    <property type="match status" value="1"/>
</dbReference>
<dbReference type="PANTHER" id="PTHR47425">
    <property type="entry name" value="FARB-RELATED"/>
    <property type="match status" value="1"/>
</dbReference>
<dbReference type="CDD" id="cd12148">
    <property type="entry name" value="fungal_TF_MHR"/>
    <property type="match status" value="1"/>
</dbReference>
<evidence type="ECO:0000256" key="1">
    <source>
        <dbReference type="ARBA" id="ARBA00022723"/>
    </source>
</evidence>
<evidence type="ECO:0000259" key="4">
    <source>
        <dbReference type="PROSITE" id="PS50048"/>
    </source>
</evidence>
<feature type="domain" description="Zn(2)-C6 fungal-type" evidence="4">
    <location>
        <begin position="55"/>
        <end position="87"/>
    </location>
</feature>
<dbReference type="AlphaFoldDB" id="A0A6A6PXB6"/>
<dbReference type="PROSITE" id="PS50048">
    <property type="entry name" value="ZN2_CY6_FUNGAL_2"/>
    <property type="match status" value="1"/>
</dbReference>
<organism evidence="5 6">
    <name type="scientific">Neohortaea acidophila</name>
    <dbReference type="NCBI Taxonomy" id="245834"/>
    <lineage>
        <taxon>Eukaryota</taxon>
        <taxon>Fungi</taxon>
        <taxon>Dikarya</taxon>
        <taxon>Ascomycota</taxon>
        <taxon>Pezizomycotina</taxon>
        <taxon>Dothideomycetes</taxon>
        <taxon>Dothideomycetidae</taxon>
        <taxon>Mycosphaerellales</taxon>
        <taxon>Teratosphaeriaceae</taxon>
        <taxon>Neohortaea</taxon>
    </lineage>
</organism>
<evidence type="ECO:0000313" key="6">
    <source>
        <dbReference type="Proteomes" id="UP000799767"/>
    </source>
</evidence>
<feature type="region of interest" description="Disordered" evidence="3">
    <location>
        <begin position="1"/>
        <end position="46"/>
    </location>
</feature>
<dbReference type="CDD" id="cd00067">
    <property type="entry name" value="GAL4"/>
    <property type="match status" value="1"/>
</dbReference>
<keyword evidence="2" id="KW-0539">Nucleus</keyword>
<dbReference type="InterPro" id="IPR007219">
    <property type="entry name" value="XnlR_reg_dom"/>
</dbReference>
<dbReference type="Proteomes" id="UP000799767">
    <property type="component" value="Unassembled WGS sequence"/>
</dbReference>
<dbReference type="PROSITE" id="PS00463">
    <property type="entry name" value="ZN2_CY6_FUNGAL_1"/>
    <property type="match status" value="1"/>
</dbReference>
<feature type="compositionally biased region" description="Polar residues" evidence="3">
    <location>
        <begin position="8"/>
        <end position="18"/>
    </location>
</feature>
<dbReference type="OrthoDB" id="4451586at2759"/>
<dbReference type="SUPFAM" id="SSF57701">
    <property type="entry name" value="Zn2/Cys6 DNA-binding domain"/>
    <property type="match status" value="1"/>
</dbReference>
<reference evidence="5" key="1">
    <citation type="journal article" date="2020" name="Stud. Mycol.">
        <title>101 Dothideomycetes genomes: a test case for predicting lifestyles and emergence of pathogens.</title>
        <authorList>
            <person name="Haridas S."/>
            <person name="Albert R."/>
            <person name="Binder M."/>
            <person name="Bloem J."/>
            <person name="Labutti K."/>
            <person name="Salamov A."/>
            <person name="Andreopoulos B."/>
            <person name="Baker S."/>
            <person name="Barry K."/>
            <person name="Bills G."/>
            <person name="Bluhm B."/>
            <person name="Cannon C."/>
            <person name="Castanera R."/>
            <person name="Culley D."/>
            <person name="Daum C."/>
            <person name="Ezra D."/>
            <person name="Gonzalez J."/>
            <person name="Henrissat B."/>
            <person name="Kuo A."/>
            <person name="Liang C."/>
            <person name="Lipzen A."/>
            <person name="Lutzoni F."/>
            <person name="Magnuson J."/>
            <person name="Mondo S."/>
            <person name="Nolan M."/>
            <person name="Ohm R."/>
            <person name="Pangilinan J."/>
            <person name="Park H.-J."/>
            <person name="Ramirez L."/>
            <person name="Alfaro M."/>
            <person name="Sun H."/>
            <person name="Tritt A."/>
            <person name="Yoshinaga Y."/>
            <person name="Zwiers L.-H."/>
            <person name="Turgeon B."/>
            <person name="Goodwin S."/>
            <person name="Spatafora J."/>
            <person name="Crous P."/>
            <person name="Grigoriev I."/>
        </authorList>
    </citation>
    <scope>NUCLEOTIDE SEQUENCE</scope>
    <source>
        <strain evidence="5">CBS 113389</strain>
    </source>
</reference>
<dbReference type="InterPro" id="IPR052761">
    <property type="entry name" value="Fungal_Detox/Toxin_TFs"/>
</dbReference>
<dbReference type="GO" id="GO:0003677">
    <property type="term" value="F:DNA binding"/>
    <property type="evidence" value="ECO:0007669"/>
    <property type="project" value="InterPro"/>
</dbReference>
<dbReference type="RefSeq" id="XP_033590970.1">
    <property type="nucleotide sequence ID" value="XM_033735355.1"/>
</dbReference>
<evidence type="ECO:0000256" key="3">
    <source>
        <dbReference type="SAM" id="MobiDB-lite"/>
    </source>
</evidence>
<feature type="region of interest" description="Disordered" evidence="3">
    <location>
        <begin position="139"/>
        <end position="160"/>
    </location>
</feature>
<feature type="compositionally biased region" description="Basic and acidic residues" evidence="3">
    <location>
        <begin position="98"/>
        <end position="109"/>
    </location>
</feature>
<dbReference type="EMBL" id="MU001634">
    <property type="protein sequence ID" value="KAF2484401.1"/>
    <property type="molecule type" value="Genomic_DNA"/>
</dbReference>
<proteinExistence type="predicted"/>
<keyword evidence="6" id="KW-1185">Reference proteome</keyword>
<dbReference type="SMART" id="SM00906">
    <property type="entry name" value="Fungal_trans"/>
    <property type="match status" value="1"/>
</dbReference>
<dbReference type="InterPro" id="IPR036864">
    <property type="entry name" value="Zn2-C6_fun-type_DNA-bd_sf"/>
</dbReference>
<dbReference type="GO" id="GO:0006351">
    <property type="term" value="P:DNA-templated transcription"/>
    <property type="evidence" value="ECO:0007669"/>
    <property type="project" value="InterPro"/>
</dbReference>
<dbReference type="InterPro" id="IPR001138">
    <property type="entry name" value="Zn2Cys6_DnaBD"/>
</dbReference>
<keyword evidence="1" id="KW-0479">Metal-binding</keyword>
<feature type="region of interest" description="Disordered" evidence="3">
    <location>
        <begin position="706"/>
        <end position="727"/>
    </location>
</feature>